<organism evidence="2 3">
    <name type="scientific">Mikania micrantha</name>
    <name type="common">bitter vine</name>
    <dbReference type="NCBI Taxonomy" id="192012"/>
    <lineage>
        <taxon>Eukaryota</taxon>
        <taxon>Viridiplantae</taxon>
        <taxon>Streptophyta</taxon>
        <taxon>Embryophyta</taxon>
        <taxon>Tracheophyta</taxon>
        <taxon>Spermatophyta</taxon>
        <taxon>Magnoliopsida</taxon>
        <taxon>eudicotyledons</taxon>
        <taxon>Gunneridae</taxon>
        <taxon>Pentapetalae</taxon>
        <taxon>asterids</taxon>
        <taxon>campanulids</taxon>
        <taxon>Asterales</taxon>
        <taxon>Asteraceae</taxon>
        <taxon>Asteroideae</taxon>
        <taxon>Heliantheae alliance</taxon>
        <taxon>Eupatorieae</taxon>
        <taxon>Mikania</taxon>
    </lineage>
</organism>
<dbReference type="PANTHER" id="PTHR46277:SF19">
    <property type="entry name" value="RANDOM SLUG PROTEIN 5-LIKE"/>
    <property type="match status" value="1"/>
</dbReference>
<name>A0A5N6NL36_9ASTR</name>
<dbReference type="InterPro" id="IPR036865">
    <property type="entry name" value="CRAL-TRIO_dom_sf"/>
</dbReference>
<evidence type="ECO:0000259" key="1">
    <source>
        <dbReference type="PROSITE" id="PS50191"/>
    </source>
</evidence>
<dbReference type="OrthoDB" id="1434354at2759"/>
<reference evidence="2 3" key="1">
    <citation type="submission" date="2019-05" db="EMBL/GenBank/DDBJ databases">
        <title>Mikania micrantha, genome provides insights into the molecular mechanism of rapid growth.</title>
        <authorList>
            <person name="Liu B."/>
        </authorList>
    </citation>
    <scope>NUCLEOTIDE SEQUENCE [LARGE SCALE GENOMIC DNA]</scope>
    <source>
        <strain evidence="2">NLD-2019</strain>
        <tissue evidence="2">Leaf</tissue>
    </source>
</reference>
<dbReference type="InterPro" id="IPR011074">
    <property type="entry name" value="CRAL/TRIO_N_dom"/>
</dbReference>
<protein>
    <recommendedName>
        <fullName evidence="1">CRAL-TRIO domain-containing protein</fullName>
    </recommendedName>
</protein>
<proteinExistence type="predicted"/>
<dbReference type="AlphaFoldDB" id="A0A5N6NL36"/>
<dbReference type="CDD" id="cd00170">
    <property type="entry name" value="SEC14"/>
    <property type="match status" value="1"/>
</dbReference>
<gene>
    <name evidence="2" type="ORF">E3N88_21226</name>
</gene>
<comment type="caution">
    <text evidence="2">The sequence shown here is derived from an EMBL/GenBank/DDBJ whole genome shotgun (WGS) entry which is preliminary data.</text>
</comment>
<evidence type="ECO:0000313" key="2">
    <source>
        <dbReference type="EMBL" id="KAD4889153.1"/>
    </source>
</evidence>
<feature type="domain" description="CRAL-TRIO" evidence="1">
    <location>
        <begin position="101"/>
        <end position="264"/>
    </location>
</feature>
<dbReference type="Pfam" id="PF03765">
    <property type="entry name" value="CRAL_TRIO_N"/>
    <property type="match status" value="1"/>
</dbReference>
<dbReference type="InterPro" id="IPR001251">
    <property type="entry name" value="CRAL-TRIO_dom"/>
</dbReference>
<dbReference type="InterPro" id="IPR036273">
    <property type="entry name" value="CRAL/TRIO_N_dom_sf"/>
</dbReference>
<sequence>MEGKSVVDDQQKECNNFAETAKTVCVGMQNDHHGCNQEELKKIMQMRGLLEQHDPTSKDYDDLTIRRFLRARDMDIDKACAMFLKHLKWRKTFIPNGSISVSEVQNEIAQNKMFMQGSDKLGRPITVVFGGKHFCNKKGGVEEFKRFVVFGLDKLCSRIPTGQEKFVVIGDLQGWGYSCSDIRGYLAALSILQDYYPERLGKMFILHVPYVFMAAWKMVYPFIDEKTKEKIVFVENKQLKSTLLKDIDENQLPEIYGGNLKLTSTPPCHHNTTIVTVAAATTIVTLVNPTQFLGI</sequence>
<accession>A0A5N6NL36</accession>
<evidence type="ECO:0000313" key="3">
    <source>
        <dbReference type="Proteomes" id="UP000326396"/>
    </source>
</evidence>
<dbReference type="PROSITE" id="PS50191">
    <property type="entry name" value="CRAL_TRIO"/>
    <property type="match status" value="1"/>
</dbReference>
<dbReference type="PANTHER" id="PTHR46277">
    <property type="entry name" value="OS03G0850700 PROTEIN"/>
    <property type="match status" value="1"/>
</dbReference>
<dbReference type="SMART" id="SM01100">
    <property type="entry name" value="CRAL_TRIO_N"/>
    <property type="match status" value="1"/>
</dbReference>
<dbReference type="Gene3D" id="3.40.525.10">
    <property type="entry name" value="CRAL-TRIO lipid binding domain"/>
    <property type="match status" value="1"/>
</dbReference>
<keyword evidence="3" id="KW-1185">Reference proteome</keyword>
<dbReference type="SUPFAM" id="SSF46938">
    <property type="entry name" value="CRAL/TRIO N-terminal domain"/>
    <property type="match status" value="1"/>
</dbReference>
<dbReference type="Proteomes" id="UP000326396">
    <property type="component" value="Linkage Group LG19"/>
</dbReference>
<dbReference type="SUPFAM" id="SSF52087">
    <property type="entry name" value="CRAL/TRIO domain"/>
    <property type="match status" value="1"/>
</dbReference>
<dbReference type="Pfam" id="PF00650">
    <property type="entry name" value="CRAL_TRIO"/>
    <property type="match status" value="1"/>
</dbReference>
<dbReference type="SMART" id="SM00516">
    <property type="entry name" value="SEC14"/>
    <property type="match status" value="1"/>
</dbReference>
<dbReference type="EMBL" id="SZYD01000011">
    <property type="protein sequence ID" value="KAD4889153.1"/>
    <property type="molecule type" value="Genomic_DNA"/>
</dbReference>